<comment type="caution">
    <text evidence="7">The sequence shown here is derived from an EMBL/GenBank/DDBJ whole genome shotgun (WGS) entry which is preliminary data.</text>
</comment>
<evidence type="ECO:0000313" key="8">
    <source>
        <dbReference type="Proteomes" id="UP001552299"/>
    </source>
</evidence>
<evidence type="ECO:0000256" key="4">
    <source>
        <dbReference type="ARBA" id="ARBA00022490"/>
    </source>
</evidence>
<dbReference type="PANTHER" id="PTHR46094">
    <property type="entry name" value="INTEGRATOR COMPLEX SUBUNIT 9"/>
    <property type="match status" value="1"/>
</dbReference>
<dbReference type="InterPro" id="IPR027074">
    <property type="entry name" value="Integrator_9su"/>
</dbReference>
<dbReference type="Gene3D" id="3.60.15.10">
    <property type="entry name" value="Ribonuclease Z/Hydroxyacylglutathione hydrolase-like"/>
    <property type="match status" value="1"/>
</dbReference>
<dbReference type="PANTHER" id="PTHR46094:SF1">
    <property type="entry name" value="INTEGRATOR COMPLEX SUBUNIT 9"/>
    <property type="match status" value="1"/>
</dbReference>
<dbReference type="EMBL" id="JANQDX010000015">
    <property type="protein sequence ID" value="KAL0910992.1"/>
    <property type="molecule type" value="Genomic_DNA"/>
</dbReference>
<dbReference type="AlphaFoldDB" id="A0ABD0UKT0"/>
<accession>A0ABD0UKT0</accession>
<organism evidence="7 8">
    <name type="scientific">Dendrobium thyrsiflorum</name>
    <name type="common">Pinecone-like raceme dendrobium</name>
    <name type="synonym">Orchid</name>
    <dbReference type="NCBI Taxonomy" id="117978"/>
    <lineage>
        <taxon>Eukaryota</taxon>
        <taxon>Viridiplantae</taxon>
        <taxon>Streptophyta</taxon>
        <taxon>Embryophyta</taxon>
        <taxon>Tracheophyta</taxon>
        <taxon>Spermatophyta</taxon>
        <taxon>Magnoliopsida</taxon>
        <taxon>Liliopsida</taxon>
        <taxon>Asparagales</taxon>
        <taxon>Orchidaceae</taxon>
        <taxon>Epidendroideae</taxon>
        <taxon>Malaxideae</taxon>
        <taxon>Dendrobiinae</taxon>
        <taxon>Dendrobium</taxon>
    </lineage>
</organism>
<name>A0ABD0UKT0_DENTH</name>
<keyword evidence="8" id="KW-1185">Reference proteome</keyword>
<keyword evidence="5" id="KW-0539">Nucleus</keyword>
<comment type="similarity">
    <text evidence="3">Belongs to the metallo-beta-lactamase superfamily. RNA-metabolizing metallo-beta-lactamase-like family. INTS9 subfamily.</text>
</comment>
<reference evidence="7 8" key="1">
    <citation type="journal article" date="2024" name="Plant Biotechnol. J.">
        <title>Dendrobium thyrsiflorum genome and its molecular insights into genes involved in important horticultural traits.</title>
        <authorList>
            <person name="Chen B."/>
            <person name="Wang J.Y."/>
            <person name="Zheng P.J."/>
            <person name="Li K.L."/>
            <person name="Liang Y.M."/>
            <person name="Chen X.F."/>
            <person name="Zhang C."/>
            <person name="Zhao X."/>
            <person name="He X."/>
            <person name="Zhang G.Q."/>
            <person name="Liu Z.J."/>
            <person name="Xu Q."/>
        </authorList>
    </citation>
    <scope>NUCLEOTIDE SEQUENCE [LARGE SCALE GENOMIC DNA]</scope>
    <source>
        <strain evidence="7">GZMU011</strain>
    </source>
</reference>
<evidence type="ECO:0000256" key="1">
    <source>
        <dbReference type="ARBA" id="ARBA00004123"/>
    </source>
</evidence>
<dbReference type="Gene3D" id="3.40.50.10890">
    <property type="match status" value="1"/>
</dbReference>
<sequence>MKLTCLSKGSGVHFPPCHMVEFCGLRLLLECPIDLSALNIFSPISAGRQIDLSGFISAEPWYKTAKNLHLCDASLIDVVLISSPAGMLGMPFLTRNPRFSAKIYATEATMRIGRLMMDDIVSMHSEYVMFYGDGERTGFPEWMGWEELGRLALKAKEAVMGEDGEELGCWLPLYSAADVNGCMEKVQPLKYAEEACYNSMLVLKAFSSGLEIGSCNWKINAPRRNFVYLSSSIFESAQAIDFDYRSLQGADIILFSDMSTINNIEEDCSHIGGSKSDVNKDDKDLILGDASIPRPVLAEDDISELLVDNCEILEENDKMSFITSYIIDSVREGGSVLIPIGRLGVALQLLEQISDLLKSLSMEVPIFIISTTAEQTLAFTNAIPEWLCKRRQEKLFCGEPLFGHAELMKEKKLHVFPLLYSSDLLLKWQEPCIVFTLHWTLRLGPASHLLSRWHAVSSCLLILEQGIDAEMALSPFKALSMRVLQCSFLSGIQTHKIFPLLSILQPKLVLFPEDLRPLCTSQNSSSFSLLFYSVNSTLRVPSLQDESKGRLTTDLAFQLQPKRLFSKEMAIARLRGKLVLSKGKYLLLSPKKPINLPSLRMLLWGSVDPARLLIALKEKGIDCSIEKETTVLDDDTHSVRIKVSETAMIETNGTETTICTENGTMAALIHETISSICEGI</sequence>
<evidence type="ECO:0000256" key="5">
    <source>
        <dbReference type="ARBA" id="ARBA00023242"/>
    </source>
</evidence>
<gene>
    <name evidence="7" type="ORF">M5K25_019091</name>
</gene>
<dbReference type="Pfam" id="PF16661">
    <property type="entry name" value="Lactamase_B_6"/>
    <property type="match status" value="1"/>
</dbReference>
<dbReference type="SUPFAM" id="SSF56281">
    <property type="entry name" value="Metallo-hydrolase/oxidoreductase"/>
    <property type="match status" value="1"/>
</dbReference>
<proteinExistence type="inferred from homology"/>
<evidence type="ECO:0000313" key="7">
    <source>
        <dbReference type="EMBL" id="KAL0910992.1"/>
    </source>
</evidence>
<dbReference type="SMART" id="SM01027">
    <property type="entry name" value="Beta-Casp"/>
    <property type="match status" value="1"/>
</dbReference>
<dbReference type="GO" id="GO:0005634">
    <property type="term" value="C:nucleus"/>
    <property type="evidence" value="ECO:0007669"/>
    <property type="project" value="UniProtKB-SubCell"/>
</dbReference>
<dbReference type="InterPro" id="IPR001279">
    <property type="entry name" value="Metallo-B-lactamas"/>
</dbReference>
<dbReference type="InterPro" id="IPR022712">
    <property type="entry name" value="Beta_Casp"/>
</dbReference>
<dbReference type="Proteomes" id="UP001552299">
    <property type="component" value="Unassembled WGS sequence"/>
</dbReference>
<dbReference type="GO" id="GO:0005737">
    <property type="term" value="C:cytoplasm"/>
    <property type="evidence" value="ECO:0007669"/>
    <property type="project" value="UniProtKB-SubCell"/>
</dbReference>
<feature type="domain" description="Beta-Casp" evidence="6">
    <location>
        <begin position="346"/>
        <end position="467"/>
    </location>
</feature>
<evidence type="ECO:0000256" key="3">
    <source>
        <dbReference type="ARBA" id="ARBA00006861"/>
    </source>
</evidence>
<evidence type="ECO:0000259" key="6">
    <source>
        <dbReference type="SMART" id="SM01027"/>
    </source>
</evidence>
<evidence type="ECO:0000256" key="2">
    <source>
        <dbReference type="ARBA" id="ARBA00004496"/>
    </source>
</evidence>
<comment type="subcellular location">
    <subcellularLocation>
        <location evidence="2">Cytoplasm</location>
    </subcellularLocation>
    <subcellularLocation>
        <location evidence="1">Nucleus</location>
    </subcellularLocation>
</comment>
<dbReference type="InterPro" id="IPR036866">
    <property type="entry name" value="RibonucZ/Hydroxyglut_hydro"/>
</dbReference>
<keyword evidence="4" id="KW-0963">Cytoplasm</keyword>
<protein>
    <recommendedName>
        <fullName evidence="6">Beta-Casp domain-containing protein</fullName>
    </recommendedName>
</protein>